<evidence type="ECO:0000313" key="1">
    <source>
        <dbReference type="EMBL" id="RAR15526.1"/>
    </source>
</evidence>
<proteinExistence type="predicted"/>
<evidence type="ECO:0000313" key="2">
    <source>
        <dbReference type="Proteomes" id="UP000249619"/>
    </source>
</evidence>
<accession>A0A364NE28</accession>
<reference evidence="2" key="1">
    <citation type="submission" date="2018-05" db="EMBL/GenBank/DDBJ databases">
        <title>Draft genome sequence of Stemphylium lycopersici strain CIDEFI 213.</title>
        <authorList>
            <person name="Medina R."/>
            <person name="Franco M.E.E."/>
            <person name="Lucentini C.G."/>
            <person name="Saparrat M.C.N."/>
            <person name="Balatti P.A."/>
        </authorList>
    </citation>
    <scope>NUCLEOTIDE SEQUENCE [LARGE SCALE GENOMIC DNA]</scope>
    <source>
        <strain evidence="2">CIDEFI 213</strain>
    </source>
</reference>
<dbReference type="AlphaFoldDB" id="A0A364NE28"/>
<keyword evidence="2" id="KW-1185">Reference proteome</keyword>
<organism evidence="1 2">
    <name type="scientific">Stemphylium lycopersici</name>
    <name type="common">Tomato gray leaf spot disease fungus</name>
    <name type="synonym">Thyrospora lycopersici</name>
    <dbReference type="NCBI Taxonomy" id="183478"/>
    <lineage>
        <taxon>Eukaryota</taxon>
        <taxon>Fungi</taxon>
        <taxon>Dikarya</taxon>
        <taxon>Ascomycota</taxon>
        <taxon>Pezizomycotina</taxon>
        <taxon>Dothideomycetes</taxon>
        <taxon>Pleosporomycetidae</taxon>
        <taxon>Pleosporales</taxon>
        <taxon>Pleosporineae</taxon>
        <taxon>Pleosporaceae</taxon>
        <taxon>Stemphylium</taxon>
    </lineage>
</organism>
<dbReference type="EMBL" id="QGDH01000011">
    <property type="protein sequence ID" value="RAR15526.1"/>
    <property type="molecule type" value="Genomic_DNA"/>
</dbReference>
<name>A0A364NE28_STELY</name>
<comment type="caution">
    <text evidence="1">The sequence shown here is derived from an EMBL/GenBank/DDBJ whole genome shotgun (WGS) entry which is preliminary data.</text>
</comment>
<gene>
    <name evidence="1" type="ORF">DDE83_001167</name>
</gene>
<sequence>MCQYSDYVTLYLVLMTADCVIVFKLKEHDHAEIDTTLVKGHHEADDAMRAYEGKYRYSLTNSEPNKIKEILGYTQLSPGFALKEVFEGRLRHMVHAEYEPVNSDVSSDSDTCVGSDVSDSAGILRCAEYIYSIDLPAQKLRVYQENWKNVGRWVVVPLRKDPGLSLCLDFEIFEVDRTRKIHAMQALREGRSWRQRADPELSRLAHFILHRDRKKKKRVLPNEVELREVLPEGSNRLPLRKEEWIKLRKAVMEIIKADHERDKEDLDLAPPYDEGERLKTWAAVRDHDRDKMGSLEEVEAVLTAL</sequence>
<protein>
    <submittedName>
        <fullName evidence="1">Uncharacterized protein</fullName>
    </submittedName>
</protein>
<dbReference type="Proteomes" id="UP000249619">
    <property type="component" value="Unassembled WGS sequence"/>
</dbReference>